<dbReference type="PANTHER" id="PTHR31672">
    <property type="entry name" value="BNACNNG10540D PROTEIN"/>
    <property type="match status" value="1"/>
</dbReference>
<dbReference type="Gene3D" id="1.20.1280.50">
    <property type="match status" value="1"/>
</dbReference>
<dbReference type="InterPro" id="IPR036047">
    <property type="entry name" value="F-box-like_dom_sf"/>
</dbReference>
<dbReference type="InterPro" id="IPR017451">
    <property type="entry name" value="F-box-assoc_interact_dom"/>
</dbReference>
<proteinExistence type="predicted"/>
<sequence length="449" mass="52305">MLSLCMLLFLLFFVTMSKSMKGHGSKLTSFIVQMANKREMIKQREFLPLELVSNILSRLPAKDLMKCKHVCKSWYILITDPYFITNYYAFYNNLMHCQTQERHLLVIRRPFLSSHKTFISLLSCILDEPKAHISSKLFNFSKEYNSDHKYWTEIMGPCNGIYFLLGNPNIMMNPSISQFKTLPLSYVTGPQGTYFLTEHAGFGFDSKTNDYKVVVIKDLWLKGTDKRKPMHWTAELYSLNSNSWRELDAAGLPLPIEIRGPSKVYTFANNCCHWWGFVDEYGRKEDVVLSFDMVNEVFRKIKVARIRESSKEAFATLAPFEEATTIGVIVYPVQRTEKKSFDVWVMRDYWDDGSWIKKYSVGPIEMIYKIVGFYGCNQFLCVDKDEGLIFYEADSQEIKYLQVDGKNDSLRATLYMESLVSLQRRNDSSCQFVSCSFISPDHMLNKRDY</sequence>
<accession>A0AAN9G0F3</accession>
<dbReference type="InterPro" id="IPR001810">
    <property type="entry name" value="F-box_dom"/>
</dbReference>
<feature type="domain" description="F-box" evidence="2">
    <location>
        <begin position="41"/>
        <end position="94"/>
    </location>
</feature>
<evidence type="ECO:0000256" key="1">
    <source>
        <dbReference type="SAM" id="SignalP"/>
    </source>
</evidence>
<dbReference type="CDD" id="cd22157">
    <property type="entry name" value="F-box_AtFBW1-like"/>
    <property type="match status" value="1"/>
</dbReference>
<dbReference type="NCBIfam" id="TIGR01640">
    <property type="entry name" value="F_box_assoc_1"/>
    <property type="match status" value="1"/>
</dbReference>
<dbReference type="SMART" id="SM00256">
    <property type="entry name" value="FBOX"/>
    <property type="match status" value="1"/>
</dbReference>
<dbReference type="Proteomes" id="UP001372338">
    <property type="component" value="Unassembled WGS sequence"/>
</dbReference>
<evidence type="ECO:0000259" key="2">
    <source>
        <dbReference type="PROSITE" id="PS50181"/>
    </source>
</evidence>
<reference evidence="3 4" key="1">
    <citation type="submission" date="2024-01" db="EMBL/GenBank/DDBJ databases">
        <title>The genomes of 5 underutilized Papilionoideae crops provide insights into root nodulation and disease resistanc.</title>
        <authorList>
            <person name="Yuan L."/>
        </authorList>
    </citation>
    <scope>NUCLEOTIDE SEQUENCE [LARGE SCALE GENOMIC DNA]</scope>
    <source>
        <strain evidence="3">ZHUSHIDOU_FW_LH</strain>
        <tissue evidence="3">Leaf</tissue>
    </source>
</reference>
<gene>
    <name evidence="3" type="ORF">RIF29_10942</name>
</gene>
<dbReference type="SUPFAM" id="SSF81383">
    <property type="entry name" value="F-box domain"/>
    <property type="match status" value="1"/>
</dbReference>
<dbReference type="InterPro" id="IPR050796">
    <property type="entry name" value="SCF_F-box_component"/>
</dbReference>
<dbReference type="AlphaFoldDB" id="A0AAN9G0F3"/>
<name>A0AAN9G0F3_CROPI</name>
<comment type="caution">
    <text evidence="3">The sequence shown here is derived from an EMBL/GenBank/DDBJ whole genome shotgun (WGS) entry which is preliminary data.</text>
</comment>
<dbReference type="Pfam" id="PF07734">
    <property type="entry name" value="FBA_1"/>
    <property type="match status" value="1"/>
</dbReference>
<dbReference type="PROSITE" id="PS50181">
    <property type="entry name" value="FBOX"/>
    <property type="match status" value="1"/>
</dbReference>
<keyword evidence="4" id="KW-1185">Reference proteome</keyword>
<evidence type="ECO:0000313" key="3">
    <source>
        <dbReference type="EMBL" id="KAK7282288.1"/>
    </source>
</evidence>
<dbReference type="InterPro" id="IPR006527">
    <property type="entry name" value="F-box-assoc_dom_typ1"/>
</dbReference>
<evidence type="ECO:0000313" key="4">
    <source>
        <dbReference type="Proteomes" id="UP001372338"/>
    </source>
</evidence>
<dbReference type="PANTHER" id="PTHR31672:SF13">
    <property type="entry name" value="F-BOX PROTEIN CPR30-LIKE"/>
    <property type="match status" value="1"/>
</dbReference>
<organism evidence="3 4">
    <name type="scientific">Crotalaria pallida</name>
    <name type="common">Smooth rattlebox</name>
    <name type="synonym">Crotalaria striata</name>
    <dbReference type="NCBI Taxonomy" id="3830"/>
    <lineage>
        <taxon>Eukaryota</taxon>
        <taxon>Viridiplantae</taxon>
        <taxon>Streptophyta</taxon>
        <taxon>Embryophyta</taxon>
        <taxon>Tracheophyta</taxon>
        <taxon>Spermatophyta</taxon>
        <taxon>Magnoliopsida</taxon>
        <taxon>eudicotyledons</taxon>
        <taxon>Gunneridae</taxon>
        <taxon>Pentapetalae</taxon>
        <taxon>rosids</taxon>
        <taxon>fabids</taxon>
        <taxon>Fabales</taxon>
        <taxon>Fabaceae</taxon>
        <taxon>Papilionoideae</taxon>
        <taxon>50 kb inversion clade</taxon>
        <taxon>genistoids sensu lato</taxon>
        <taxon>core genistoids</taxon>
        <taxon>Crotalarieae</taxon>
        <taxon>Crotalaria</taxon>
    </lineage>
</organism>
<feature type="signal peptide" evidence="1">
    <location>
        <begin position="1"/>
        <end position="19"/>
    </location>
</feature>
<feature type="chain" id="PRO_5042976303" description="F-box domain-containing protein" evidence="1">
    <location>
        <begin position="20"/>
        <end position="449"/>
    </location>
</feature>
<dbReference type="EMBL" id="JAYWIO010000002">
    <property type="protein sequence ID" value="KAK7282288.1"/>
    <property type="molecule type" value="Genomic_DNA"/>
</dbReference>
<keyword evidence="1" id="KW-0732">Signal</keyword>
<dbReference type="Pfam" id="PF00646">
    <property type="entry name" value="F-box"/>
    <property type="match status" value="1"/>
</dbReference>
<protein>
    <recommendedName>
        <fullName evidence="2">F-box domain-containing protein</fullName>
    </recommendedName>
</protein>